<keyword evidence="1" id="KW-1003">Cell membrane</keyword>
<evidence type="ECO:0000259" key="3">
    <source>
        <dbReference type="Pfam" id="PF00535"/>
    </source>
</evidence>
<organism evidence="4 5">
    <name type="scientific">Pseudomonas paraeruginosa</name>
    <dbReference type="NCBI Taxonomy" id="2994495"/>
    <lineage>
        <taxon>Bacteria</taxon>
        <taxon>Pseudomonadati</taxon>
        <taxon>Pseudomonadota</taxon>
        <taxon>Gammaproteobacteria</taxon>
        <taxon>Pseudomonadales</taxon>
        <taxon>Pseudomonadaceae</taxon>
        <taxon>Pseudomonas</taxon>
    </lineage>
</organism>
<dbReference type="Pfam" id="PF00535">
    <property type="entry name" value="Glycos_transf_2"/>
    <property type="match status" value="1"/>
</dbReference>
<dbReference type="SUPFAM" id="SSF53448">
    <property type="entry name" value="Nucleotide-diphospho-sugar transferases"/>
    <property type="match status" value="1"/>
</dbReference>
<keyword evidence="4" id="KW-0614">Plasmid</keyword>
<accession>A0A2R3J5A1</accession>
<sequence length="342" mass="36826">MGNTVFRRLSFLIAACEAEEWLPGLISKLLGQDHANEIEVVLASDDGVDLRTRLPSDPRLVHCPPAFRTGPAAARTRALVAASGSHVVQMDADDDVSDGFVEAVISALKVTPAVALRTVYVRGGEEVKRFQSPTLELGSLLDFYGSVICAAPRNWIRLYPAAIAEDVVASIAFLHRAGGRLPVVDADYRVRLHPHSFCAQNACSFTSAYRSGVVRAGWLAQEVGCPGIEAALIRMYRSRIAMSRAFDAFLLGGGEGDYHDFVQQHQITQSCLLERLGERGAHAPLNHVRLPFFTLAGGLIIKGSQSAGEERADQGSNGDADDNVGLCPVPVLHNEELKAGSE</sequence>
<name>A0A2R3J5A1_9PSED</name>
<evidence type="ECO:0000256" key="2">
    <source>
        <dbReference type="SAM" id="MobiDB-lite"/>
    </source>
</evidence>
<keyword evidence="1" id="KW-0472">Membrane</keyword>
<gene>
    <name evidence="4" type="ORF">CSB93_6797</name>
</gene>
<dbReference type="Gene3D" id="3.90.550.10">
    <property type="entry name" value="Spore Coat Polysaccharide Biosynthesis Protein SpsA, Chain A"/>
    <property type="match status" value="1"/>
</dbReference>
<reference evidence="4 5" key="1">
    <citation type="submission" date="2018-02" db="EMBL/GenBank/DDBJ databases">
        <title>FDA/CDC Antimicrobial Resistant Isolate Bank Genome Sequencing.</title>
        <authorList>
            <person name="Benahmed F.H."/>
            <person name="Lutgring J.D."/>
            <person name="Yoo B."/>
            <person name="Machado M."/>
            <person name="Brown A."/>
            <person name="McAllister G."/>
            <person name="Perry A."/>
            <person name="Halpin A.L."/>
            <person name="Vavikolanu K."/>
            <person name="Ott S."/>
            <person name="Zhao X."/>
            <person name="Tallon L.J."/>
            <person name="Sadzewicz L."/>
            <person name="Aluvathingal J."/>
            <person name="Nadendla S."/>
            <person name="Voskania-kordi A."/>
            <person name="Simonyan V."/>
            <person name="Patel J."/>
            <person name="Shawar R.M."/>
        </authorList>
    </citation>
    <scope>NUCLEOTIDE SEQUENCE [LARGE SCALE GENOMIC DNA]</scope>
    <source>
        <strain evidence="4 5">AR_0356</strain>
        <plasmid evidence="4 5">unnamed2</plasmid>
    </source>
</reference>
<evidence type="ECO:0000256" key="1">
    <source>
        <dbReference type="ARBA" id="ARBA00022519"/>
    </source>
</evidence>
<dbReference type="EMBL" id="CP027170">
    <property type="protein sequence ID" value="AVK09348.1"/>
    <property type="molecule type" value="Genomic_DNA"/>
</dbReference>
<evidence type="ECO:0000313" key="4">
    <source>
        <dbReference type="EMBL" id="AVK09348.1"/>
    </source>
</evidence>
<geneLocation type="plasmid" evidence="4 5">
    <name>unnamed2</name>
</geneLocation>
<dbReference type="CDD" id="cd00761">
    <property type="entry name" value="Glyco_tranf_GTA_type"/>
    <property type="match status" value="1"/>
</dbReference>
<dbReference type="InterPro" id="IPR029044">
    <property type="entry name" value="Nucleotide-diphossugar_trans"/>
</dbReference>
<proteinExistence type="predicted"/>
<keyword evidence="4" id="KW-0808">Transferase</keyword>
<dbReference type="AlphaFoldDB" id="A0A2R3J5A1"/>
<keyword evidence="1" id="KW-0997">Cell inner membrane</keyword>
<protein>
    <submittedName>
        <fullName evidence="4">Glycosyl transferase 2 family protein</fullName>
    </submittedName>
</protein>
<evidence type="ECO:0000313" key="5">
    <source>
        <dbReference type="Proteomes" id="UP000238390"/>
    </source>
</evidence>
<feature type="region of interest" description="Disordered" evidence="2">
    <location>
        <begin position="306"/>
        <end position="325"/>
    </location>
</feature>
<keyword evidence="5" id="KW-1185">Reference proteome</keyword>
<dbReference type="GO" id="GO:0016740">
    <property type="term" value="F:transferase activity"/>
    <property type="evidence" value="ECO:0007669"/>
    <property type="project" value="UniProtKB-KW"/>
</dbReference>
<dbReference type="Proteomes" id="UP000238390">
    <property type="component" value="Plasmid unnamed2"/>
</dbReference>
<feature type="domain" description="Glycosyltransferase 2-like" evidence="3">
    <location>
        <begin position="10"/>
        <end position="132"/>
    </location>
</feature>
<dbReference type="InterPro" id="IPR001173">
    <property type="entry name" value="Glyco_trans_2-like"/>
</dbReference>